<dbReference type="EMBL" id="DS546378">
    <property type="protein sequence ID" value="EDQ48472.1"/>
    <property type="molecule type" value="Genomic_DNA"/>
</dbReference>
<reference evidence="1" key="1">
    <citation type="journal article" date="2008" name="Science">
        <title>The Physcomitrella genome reveals evolutionary insights into the conquest of land by plants.</title>
        <authorList>
            <person name="Rensing S."/>
            <person name="Lang D."/>
            <person name="Zimmer A."/>
            <person name="Terry A."/>
            <person name="Salamov A."/>
            <person name="Shapiro H."/>
            <person name="Nishiyama T."/>
            <person name="Perroud P.-F."/>
            <person name="Lindquist E."/>
            <person name="Kamisugi Y."/>
            <person name="Tanahashi T."/>
            <person name="Sakakibara K."/>
            <person name="Fujita T."/>
            <person name="Oishi K."/>
            <person name="Shin-I T."/>
            <person name="Kuroki Y."/>
            <person name="Toyoda A."/>
            <person name="Suzuki Y."/>
            <person name="Hashimoto A."/>
            <person name="Yamaguchi K."/>
            <person name="Sugano A."/>
            <person name="Kohara Y."/>
            <person name="Fujiyama A."/>
            <person name="Anterola A."/>
            <person name="Aoki S."/>
            <person name="Ashton N."/>
            <person name="Barbazuk W.B."/>
            <person name="Barker E."/>
            <person name="Bennetzen J."/>
            <person name="Bezanilla M."/>
            <person name="Blankenship R."/>
            <person name="Cho S.H."/>
            <person name="Dutcher S."/>
            <person name="Estelle M."/>
            <person name="Fawcett J.A."/>
            <person name="Gundlach H."/>
            <person name="Hanada K."/>
            <person name="Heyl A."/>
            <person name="Hicks K.A."/>
            <person name="Hugh J."/>
            <person name="Lohr M."/>
            <person name="Mayer K."/>
            <person name="Melkozernov A."/>
            <person name="Murata T."/>
            <person name="Nelson D."/>
            <person name="Pils B."/>
            <person name="Prigge M."/>
            <person name="Reiss B."/>
            <person name="Renner T."/>
            <person name="Rombauts S."/>
            <person name="Rushton P."/>
            <person name="Sanderfoot A."/>
            <person name="Schween G."/>
            <person name="Shiu S.-H."/>
            <person name="Stueber K."/>
            <person name="Theodoulou F.L."/>
            <person name="Tu H."/>
            <person name="Van de Peer Y."/>
            <person name="Verrier P.J."/>
            <person name="Waters E."/>
            <person name="Wood A."/>
            <person name="Yang L."/>
            <person name="Cove D."/>
            <person name="Cuming A."/>
            <person name="Hasebe M."/>
            <person name="Lucas S."/>
            <person name="Mishler D.B."/>
            <person name="Reski R."/>
            <person name="Grigoriev I."/>
            <person name="Quatrano R.S."/>
            <person name="Boore J.L."/>
        </authorList>
    </citation>
    <scope>NUCLEOTIDE SEQUENCE [LARGE SCALE GENOMIC DNA]</scope>
</reference>
<dbReference type="AlphaFoldDB" id="A9U781"/>
<sequence length="540" mass="57372">RGLGIAAVAVDLGAHRGLCREGLGNGARDEVDDAAHVLGAVAHRARAADHVHRLQVAQRHGRQRQLGLAVGCVGDGHAVHQHIRARRQARRQAAHADVQRHITAARAVAVLHLHAGHQAQHVAQAGGAGFLDARPFDDGARAGMVQHLFLGGVVQPVARDGDGGQAGLGCGGGGGWRLCRRLQRQQGGGDSGRAACERGAVIAGNHGKLPLCLWDWCSAEGSAGRLQDAWRRARRKQETRTGQHAWRRCRFGGLHCAGQLAQRGQGLPGLVAPVMAVVQPQAVAEGLRGREDRPRRHADAARQRRAVQGQRIAVRRQLYPHEVAALGPRGPRALWKVAGNGRCHVVPLQGQALAQAAQVAVGAAAFQVVGQRLLGGCIRGQRGGELLPGHGAREAPGGGPARAPARRQPFGERAAVQHPAFGIEGLGRRRAALAEVQLAVHVVFDQRHAVARDQLHQRAFARLWHEAAQRVLKAGHQPDGLGPVALQCCLQRVQVHALARMGGHLDGRQAHALQRLQRAIEAGRLYDHGAAGPRDGGQAQ</sequence>
<accession>A9U781</accession>
<name>A9U781_PHYPA</name>
<protein>
    <submittedName>
        <fullName evidence="1">Predicted protein</fullName>
    </submittedName>
</protein>
<organism>
    <name type="scientific">Physcomitrium patens</name>
    <name type="common">Spreading-leaved earth moss</name>
    <name type="synonym">Physcomitrella patens</name>
    <dbReference type="NCBI Taxonomy" id="3218"/>
    <lineage>
        <taxon>Eukaryota</taxon>
        <taxon>Viridiplantae</taxon>
        <taxon>Streptophyta</taxon>
        <taxon>Embryophyta</taxon>
        <taxon>Bryophyta</taxon>
        <taxon>Bryophytina</taxon>
        <taxon>Bryopsida</taxon>
        <taxon>Funariidae</taxon>
        <taxon>Funariales</taxon>
        <taxon>Funariaceae</taxon>
        <taxon>Physcomitrium</taxon>
    </lineage>
</organism>
<feature type="non-terminal residue" evidence="1">
    <location>
        <position position="540"/>
    </location>
</feature>
<feature type="non-terminal residue" evidence="1">
    <location>
        <position position="1"/>
    </location>
</feature>
<evidence type="ECO:0000313" key="1">
    <source>
        <dbReference type="EMBL" id="EDQ48472.1"/>
    </source>
</evidence>
<gene>
    <name evidence="1" type="ORF">PHYPADRAFT_103764</name>
</gene>
<proteinExistence type="predicted"/>